<dbReference type="EMBL" id="CP157947">
    <property type="protein sequence ID" value="XBS69124.1"/>
    <property type="molecule type" value="Genomic_DNA"/>
</dbReference>
<sequence>MGYYVTIPLFSIILMNTKNLDTISVGYIIAIFAFAAKGGSLPLFIFPSLSHNIKKIIMFGTLSASLGLILIFISNNFYIIIGGVIISGVGISINILGIQIYISGNIVEKKSKLKNFTLQIWIANLTAVVGPLITGFFFSFKYWVFALVIFIFLFWCLFKLIILF</sequence>
<evidence type="ECO:0000256" key="2">
    <source>
        <dbReference type="ARBA" id="ARBA00022989"/>
    </source>
</evidence>
<dbReference type="InterPro" id="IPR020846">
    <property type="entry name" value="MFS_dom"/>
</dbReference>
<keyword evidence="1 4" id="KW-0812">Transmembrane</keyword>
<evidence type="ECO:0000256" key="3">
    <source>
        <dbReference type="ARBA" id="ARBA00023136"/>
    </source>
</evidence>
<feature type="transmembrane region" description="Helical" evidence="4">
    <location>
        <begin position="56"/>
        <end position="73"/>
    </location>
</feature>
<feature type="transmembrane region" description="Helical" evidence="4">
    <location>
        <begin position="79"/>
        <end position="104"/>
    </location>
</feature>
<keyword evidence="3 4" id="KW-0472">Membrane</keyword>
<proteinExistence type="predicted"/>
<dbReference type="PROSITE" id="PS50850">
    <property type="entry name" value="MFS"/>
    <property type="match status" value="1"/>
</dbReference>
<reference evidence="6" key="1">
    <citation type="submission" date="2024-06" db="EMBL/GenBank/DDBJ databases">
        <authorList>
            <person name="Coelho C."/>
            <person name="Bento M."/>
            <person name="Garcia E."/>
            <person name="Camelo A."/>
            <person name="Brandao I."/>
            <person name="Espirito Santo C."/>
            <person name="Trovao J."/>
            <person name="Verissimo A."/>
            <person name="Costa J."/>
            <person name="Tiago I."/>
        </authorList>
    </citation>
    <scope>NUCLEOTIDE SEQUENCE</scope>
    <source>
        <strain evidence="6">KWT182</strain>
    </source>
</reference>
<feature type="transmembrane region" description="Helical" evidence="4">
    <location>
        <begin position="143"/>
        <end position="162"/>
    </location>
</feature>
<keyword evidence="2 4" id="KW-1133">Transmembrane helix</keyword>
<protein>
    <submittedName>
        <fullName evidence="6">MFS transporter</fullName>
    </submittedName>
</protein>
<gene>
    <name evidence="6" type="ORF">ABK905_22045</name>
</gene>
<feature type="domain" description="Major facilitator superfamily (MFS) profile" evidence="5">
    <location>
        <begin position="1"/>
        <end position="164"/>
    </location>
</feature>
<dbReference type="AlphaFoldDB" id="A0AAU7Q7U2"/>
<dbReference type="GO" id="GO:0022857">
    <property type="term" value="F:transmembrane transporter activity"/>
    <property type="evidence" value="ECO:0007669"/>
    <property type="project" value="InterPro"/>
</dbReference>
<evidence type="ECO:0000256" key="4">
    <source>
        <dbReference type="SAM" id="Phobius"/>
    </source>
</evidence>
<name>A0AAU7Q7U2_9GAMM</name>
<accession>A0AAU7Q7U2</accession>
<feature type="transmembrane region" description="Helical" evidence="4">
    <location>
        <begin position="116"/>
        <end position="137"/>
    </location>
</feature>
<dbReference type="SUPFAM" id="SSF103473">
    <property type="entry name" value="MFS general substrate transporter"/>
    <property type="match status" value="1"/>
</dbReference>
<evidence type="ECO:0000259" key="5">
    <source>
        <dbReference type="PROSITE" id="PS50850"/>
    </source>
</evidence>
<organism evidence="6">
    <name type="scientific">Acerihabitans sp. KWT182</name>
    <dbReference type="NCBI Taxonomy" id="3157919"/>
    <lineage>
        <taxon>Bacteria</taxon>
        <taxon>Pseudomonadati</taxon>
        <taxon>Pseudomonadota</taxon>
        <taxon>Gammaproteobacteria</taxon>
        <taxon>Enterobacterales</taxon>
        <taxon>Pectobacteriaceae</taxon>
        <taxon>Acerihabitans</taxon>
    </lineage>
</organism>
<evidence type="ECO:0000256" key="1">
    <source>
        <dbReference type="ARBA" id="ARBA00022692"/>
    </source>
</evidence>
<dbReference type="Gene3D" id="1.20.1250.20">
    <property type="entry name" value="MFS general substrate transporter like domains"/>
    <property type="match status" value="1"/>
</dbReference>
<dbReference type="InterPro" id="IPR011701">
    <property type="entry name" value="MFS"/>
</dbReference>
<evidence type="ECO:0000313" key="6">
    <source>
        <dbReference type="EMBL" id="XBS69124.1"/>
    </source>
</evidence>
<feature type="transmembrane region" description="Helical" evidence="4">
    <location>
        <begin position="24"/>
        <end position="44"/>
    </location>
</feature>
<dbReference type="Pfam" id="PF07690">
    <property type="entry name" value="MFS_1"/>
    <property type="match status" value="1"/>
</dbReference>
<dbReference type="InterPro" id="IPR036259">
    <property type="entry name" value="MFS_trans_sf"/>
</dbReference>